<comment type="subcellular location">
    <subcellularLocation>
        <location evidence="2">Cell membrane</location>
        <topology evidence="2">Multi-pass membrane protein</topology>
    </subcellularLocation>
</comment>
<evidence type="ECO:0000256" key="8">
    <source>
        <dbReference type="ARBA" id="ARBA00022982"/>
    </source>
</evidence>
<dbReference type="Pfam" id="PF01292">
    <property type="entry name" value="Ni_hydr_CYTB"/>
    <property type="match status" value="1"/>
</dbReference>
<keyword evidence="9 13" id="KW-1133">Transmembrane helix</keyword>
<feature type="domain" description="Cytochrome b561 bacterial/Ni-hydrogenase" evidence="14">
    <location>
        <begin position="18"/>
        <end position="140"/>
    </location>
</feature>
<evidence type="ECO:0000256" key="7">
    <source>
        <dbReference type="ARBA" id="ARBA00022723"/>
    </source>
</evidence>
<comment type="similarity">
    <text evidence="12">Belongs to the cytochrome b561 family.</text>
</comment>
<dbReference type="GO" id="GO:0022904">
    <property type="term" value="P:respiratory electron transport chain"/>
    <property type="evidence" value="ECO:0007669"/>
    <property type="project" value="InterPro"/>
</dbReference>
<keyword evidence="8" id="KW-0249">Electron transport</keyword>
<dbReference type="GO" id="GO:0005886">
    <property type="term" value="C:plasma membrane"/>
    <property type="evidence" value="ECO:0007669"/>
    <property type="project" value="UniProtKB-SubCell"/>
</dbReference>
<evidence type="ECO:0000256" key="4">
    <source>
        <dbReference type="ARBA" id="ARBA00022475"/>
    </source>
</evidence>
<dbReference type="AlphaFoldDB" id="A0A2N4UAX4"/>
<keyword evidence="16" id="KW-1185">Reference proteome</keyword>
<dbReference type="PANTHER" id="PTHR30529:SF6">
    <property type="entry name" value="BLL0291 PROTEIN"/>
    <property type="match status" value="1"/>
</dbReference>
<dbReference type="EMBL" id="PDNV01000015">
    <property type="protein sequence ID" value="PLC52165.1"/>
    <property type="molecule type" value="Genomic_DNA"/>
</dbReference>
<evidence type="ECO:0000256" key="5">
    <source>
        <dbReference type="ARBA" id="ARBA00022617"/>
    </source>
</evidence>
<keyword evidence="6 13" id="KW-0812">Transmembrane</keyword>
<dbReference type="InterPro" id="IPR016174">
    <property type="entry name" value="Di-haem_cyt_TM"/>
</dbReference>
<feature type="transmembrane region" description="Helical" evidence="13">
    <location>
        <begin position="56"/>
        <end position="80"/>
    </location>
</feature>
<gene>
    <name evidence="15" type="ORF">CR155_19135</name>
</gene>
<name>A0A2N4UAX4_9BURK</name>
<dbReference type="Proteomes" id="UP000234328">
    <property type="component" value="Unassembled WGS sequence"/>
</dbReference>
<evidence type="ECO:0000256" key="6">
    <source>
        <dbReference type="ARBA" id="ARBA00022692"/>
    </source>
</evidence>
<evidence type="ECO:0000256" key="10">
    <source>
        <dbReference type="ARBA" id="ARBA00023004"/>
    </source>
</evidence>
<comment type="caution">
    <text evidence="15">The sequence shown here is derived from an EMBL/GenBank/DDBJ whole genome shotgun (WGS) entry which is preliminary data.</text>
</comment>
<evidence type="ECO:0000256" key="9">
    <source>
        <dbReference type="ARBA" id="ARBA00022989"/>
    </source>
</evidence>
<evidence type="ECO:0000256" key="11">
    <source>
        <dbReference type="ARBA" id="ARBA00023136"/>
    </source>
</evidence>
<feature type="transmembrane region" description="Helical" evidence="13">
    <location>
        <begin position="18"/>
        <end position="35"/>
    </location>
</feature>
<evidence type="ECO:0000256" key="13">
    <source>
        <dbReference type="SAM" id="Phobius"/>
    </source>
</evidence>
<keyword evidence="7" id="KW-0479">Metal-binding</keyword>
<keyword evidence="3" id="KW-0813">Transport</keyword>
<evidence type="ECO:0000256" key="2">
    <source>
        <dbReference type="ARBA" id="ARBA00004651"/>
    </source>
</evidence>
<dbReference type="SUPFAM" id="SSF81342">
    <property type="entry name" value="Transmembrane di-heme cytochromes"/>
    <property type="match status" value="1"/>
</dbReference>
<evidence type="ECO:0000259" key="14">
    <source>
        <dbReference type="Pfam" id="PF01292"/>
    </source>
</evidence>
<keyword evidence="5" id="KW-0349">Heme</keyword>
<dbReference type="GO" id="GO:0009055">
    <property type="term" value="F:electron transfer activity"/>
    <property type="evidence" value="ECO:0007669"/>
    <property type="project" value="InterPro"/>
</dbReference>
<sequence>MRLERCDQPCLMDAHPPIMGKSLFVLAAIRLWWAMRQRPYRPQPEAFPVMVNMGHLLLYACMFLMPVTGIAALLGGGYGLTLFGVDVITKTEVEIPWLGAIGNLHSPIAWMFVALVLGHIAAALFHHFVRRDQTLKRMLGQY</sequence>
<accession>A0A2N4UAX4</accession>
<organism evidence="15 16">
    <name type="scientific">Pollutimonas nitritireducens</name>
    <dbReference type="NCBI Taxonomy" id="2045209"/>
    <lineage>
        <taxon>Bacteria</taxon>
        <taxon>Pseudomonadati</taxon>
        <taxon>Pseudomonadota</taxon>
        <taxon>Betaproteobacteria</taxon>
        <taxon>Burkholderiales</taxon>
        <taxon>Alcaligenaceae</taxon>
        <taxon>Pollutimonas</taxon>
    </lineage>
</organism>
<comment type="cofactor">
    <cofactor evidence="1">
        <name>heme b</name>
        <dbReference type="ChEBI" id="CHEBI:60344"/>
    </cofactor>
</comment>
<protein>
    <recommendedName>
        <fullName evidence="14">Cytochrome b561 bacterial/Ni-hydrogenase domain-containing protein</fullName>
    </recommendedName>
</protein>
<feature type="transmembrane region" description="Helical" evidence="13">
    <location>
        <begin position="108"/>
        <end position="129"/>
    </location>
</feature>
<dbReference type="InterPro" id="IPR052168">
    <property type="entry name" value="Cytochrome_b561_oxidase"/>
</dbReference>
<dbReference type="GO" id="GO:0046872">
    <property type="term" value="F:metal ion binding"/>
    <property type="evidence" value="ECO:0007669"/>
    <property type="project" value="UniProtKB-KW"/>
</dbReference>
<dbReference type="GO" id="GO:0020037">
    <property type="term" value="F:heme binding"/>
    <property type="evidence" value="ECO:0007669"/>
    <property type="project" value="TreeGrafter"/>
</dbReference>
<keyword evidence="4" id="KW-1003">Cell membrane</keyword>
<keyword evidence="11 13" id="KW-0472">Membrane</keyword>
<proteinExistence type="inferred from homology"/>
<evidence type="ECO:0000256" key="1">
    <source>
        <dbReference type="ARBA" id="ARBA00001970"/>
    </source>
</evidence>
<reference evidence="15 16" key="1">
    <citation type="submission" date="2017-10" db="EMBL/GenBank/DDBJ databases">
        <title>Two draft genome sequences of Pusillimonas sp. strains isolated from a nitrate- and radionuclide-contaminated groundwater in Russia.</title>
        <authorList>
            <person name="Grouzdev D.S."/>
            <person name="Tourova T.P."/>
            <person name="Goeva M.A."/>
            <person name="Babich T.L."/>
            <person name="Sokolova D.S."/>
            <person name="Abdullin R."/>
            <person name="Poltaraus A.B."/>
            <person name="Toshchakov S.V."/>
            <person name="Nazina T.N."/>
        </authorList>
    </citation>
    <scope>NUCLEOTIDE SEQUENCE [LARGE SCALE GENOMIC DNA]</scope>
    <source>
        <strain evidence="15 16">JR1/69-2-13</strain>
    </source>
</reference>
<evidence type="ECO:0000313" key="16">
    <source>
        <dbReference type="Proteomes" id="UP000234328"/>
    </source>
</evidence>
<evidence type="ECO:0000313" key="15">
    <source>
        <dbReference type="EMBL" id="PLC52165.1"/>
    </source>
</evidence>
<evidence type="ECO:0000256" key="12">
    <source>
        <dbReference type="ARBA" id="ARBA00037975"/>
    </source>
</evidence>
<keyword evidence="10" id="KW-0408">Iron</keyword>
<dbReference type="Gene3D" id="1.20.950.20">
    <property type="entry name" value="Transmembrane di-heme cytochromes, Chain C"/>
    <property type="match status" value="1"/>
</dbReference>
<dbReference type="InterPro" id="IPR011577">
    <property type="entry name" value="Cyt_b561_bac/Ni-Hgenase"/>
</dbReference>
<evidence type="ECO:0000256" key="3">
    <source>
        <dbReference type="ARBA" id="ARBA00022448"/>
    </source>
</evidence>
<dbReference type="PANTHER" id="PTHR30529">
    <property type="entry name" value="CYTOCHROME B561"/>
    <property type="match status" value="1"/>
</dbReference>